<dbReference type="CDD" id="cd12148">
    <property type="entry name" value="fungal_TF_MHR"/>
    <property type="match status" value="1"/>
</dbReference>
<evidence type="ECO:0000259" key="8">
    <source>
        <dbReference type="Pfam" id="PF04082"/>
    </source>
</evidence>
<evidence type="ECO:0000256" key="7">
    <source>
        <dbReference type="SAM" id="MobiDB-lite"/>
    </source>
</evidence>
<dbReference type="InterPro" id="IPR007219">
    <property type="entry name" value="XnlR_reg_dom"/>
</dbReference>
<evidence type="ECO:0000256" key="2">
    <source>
        <dbReference type="ARBA" id="ARBA00022833"/>
    </source>
</evidence>
<dbReference type="GO" id="GO:0006351">
    <property type="term" value="P:DNA-templated transcription"/>
    <property type="evidence" value="ECO:0007669"/>
    <property type="project" value="InterPro"/>
</dbReference>
<reference evidence="9 10" key="1">
    <citation type="submission" date="2016-02" db="EMBL/GenBank/DDBJ databases">
        <title>Biosynthesis of antibiotic leucinostatins and their inhibition on Phytophthora in bio-control Purpureocillium lilacinum.</title>
        <authorList>
            <person name="Wang G."/>
            <person name="Liu Z."/>
            <person name="Lin R."/>
            <person name="Li E."/>
            <person name="Mao Z."/>
            <person name="Ling J."/>
            <person name="Yin W."/>
            <person name="Xie B."/>
        </authorList>
    </citation>
    <scope>NUCLEOTIDE SEQUENCE [LARGE SCALE GENOMIC DNA]</scope>
    <source>
        <strain evidence="9">PLFJ-1</strain>
    </source>
</reference>
<accession>A0A179FEG2</accession>
<comment type="caution">
    <text evidence="9">The sequence shown here is derived from an EMBL/GenBank/DDBJ whole genome shotgun (WGS) entry which is preliminary data.</text>
</comment>
<proteinExistence type="predicted"/>
<dbReference type="GO" id="GO:0003677">
    <property type="term" value="F:DNA binding"/>
    <property type="evidence" value="ECO:0007669"/>
    <property type="project" value="UniProtKB-KW"/>
</dbReference>
<organism evidence="9 10">
    <name type="scientific">Purpureocillium lilacinum</name>
    <name type="common">Paecilomyces lilacinus</name>
    <dbReference type="NCBI Taxonomy" id="33203"/>
    <lineage>
        <taxon>Eukaryota</taxon>
        <taxon>Fungi</taxon>
        <taxon>Dikarya</taxon>
        <taxon>Ascomycota</taxon>
        <taxon>Pezizomycotina</taxon>
        <taxon>Sordariomycetes</taxon>
        <taxon>Hypocreomycetidae</taxon>
        <taxon>Hypocreales</taxon>
        <taxon>Ophiocordycipitaceae</taxon>
        <taxon>Purpureocillium</taxon>
    </lineage>
</organism>
<feature type="domain" description="Xylanolytic transcriptional activator regulatory" evidence="8">
    <location>
        <begin position="147"/>
        <end position="360"/>
    </location>
</feature>
<protein>
    <submittedName>
        <fullName evidence="9">Fungal specific transcription factor</fullName>
    </submittedName>
</protein>
<evidence type="ECO:0000256" key="4">
    <source>
        <dbReference type="ARBA" id="ARBA00023125"/>
    </source>
</evidence>
<evidence type="ECO:0000256" key="3">
    <source>
        <dbReference type="ARBA" id="ARBA00023015"/>
    </source>
</evidence>
<dbReference type="Proteomes" id="UP000078340">
    <property type="component" value="Unassembled WGS sequence"/>
</dbReference>
<evidence type="ECO:0000313" key="9">
    <source>
        <dbReference type="EMBL" id="OAQ63777.1"/>
    </source>
</evidence>
<dbReference type="AlphaFoldDB" id="A0A179FEG2"/>
<keyword evidence="5" id="KW-0804">Transcription</keyword>
<name>A0A179FEG2_PURLI</name>
<gene>
    <name evidence="9" type="ORF">VFPFJ_11376</name>
</gene>
<dbReference type="PANTHER" id="PTHR31313:SF4">
    <property type="entry name" value="CONIDIAL DEVELOPMENT PROTEIN FLUFFY"/>
    <property type="match status" value="1"/>
</dbReference>
<dbReference type="InterPro" id="IPR051615">
    <property type="entry name" value="Transcr_Regulatory_Elem"/>
</dbReference>
<keyword evidence="2" id="KW-0862">Zinc</keyword>
<keyword evidence="6" id="KW-0539">Nucleus</keyword>
<keyword evidence="4" id="KW-0238">DNA-binding</keyword>
<evidence type="ECO:0000256" key="5">
    <source>
        <dbReference type="ARBA" id="ARBA00023163"/>
    </source>
</evidence>
<evidence type="ECO:0000313" key="10">
    <source>
        <dbReference type="Proteomes" id="UP000078340"/>
    </source>
</evidence>
<feature type="region of interest" description="Disordered" evidence="7">
    <location>
        <begin position="61"/>
        <end position="83"/>
    </location>
</feature>
<keyword evidence="1" id="KW-0479">Metal-binding</keyword>
<dbReference type="GO" id="GO:0008270">
    <property type="term" value="F:zinc ion binding"/>
    <property type="evidence" value="ECO:0007669"/>
    <property type="project" value="InterPro"/>
</dbReference>
<dbReference type="STRING" id="33203.A0A179FEG2"/>
<evidence type="ECO:0000256" key="1">
    <source>
        <dbReference type="ARBA" id="ARBA00022723"/>
    </source>
</evidence>
<keyword evidence="3" id="KW-0805">Transcription regulation</keyword>
<sequence>MQGRMQSVESILAWLDGIRVGPPLYGGPARRQSTRAFQSWLASDSTSSKSDVPNHSIIGEGNMGATTEASSPLWEPTSPSRTVDRNALEKGWNPAAGTGPHRSAAVIRNLHADTASPSPRHSLELNQVLSTLHTEEAEHSCGTWTEYPTFASLSKEHFLRDFHTGRRLFCSSILVNALLALGCKFSDHPATRSNSEDSYSAGDHYFRVSQRLLDEETDHHSLTTVQALGVLAIREASFGRDAESLYYAGQSIRLAFEMGLQHTIEDGNDDELAVRSATFWGAFPVLDSAWCLTTGSLPQCSRFPHLPPKPTIIEDVEASLWVPYTDEGGCTVSVHRALEQPSNVRSVYKCFCELSELIHESLYLLHSPSVPFTANQVLGIYTQYFAWYGRIPEVLRLGYNFTPWCNANVYLLSRYYHFAMLLLFRPLISYRIIGSGVAPQDVCSQAADAIQALLASYAQLYTLKRTASFVPYFVLTATVMKLDIGTAAMRTATPGEAAEIHNEVVETLERAIIHLQEMVACHRFAAQALSIVLYLAKEGNIAFKSDDLEIVDDHDQPRDLHMFFSDVPARDSISPLARKLDQAGTSMQIPMFRSLVAQAYGRVPEGKALDETGFQEL</sequence>
<evidence type="ECO:0000256" key="6">
    <source>
        <dbReference type="ARBA" id="ARBA00023242"/>
    </source>
</evidence>
<dbReference type="PANTHER" id="PTHR31313">
    <property type="entry name" value="TY1 ENHANCER ACTIVATOR"/>
    <property type="match status" value="1"/>
</dbReference>
<dbReference type="Pfam" id="PF04082">
    <property type="entry name" value="Fungal_trans"/>
    <property type="match status" value="1"/>
</dbReference>
<dbReference type="EMBL" id="LSBI01000030">
    <property type="protein sequence ID" value="OAQ63777.1"/>
    <property type="molecule type" value="Genomic_DNA"/>
</dbReference>